<name>A0A8T1QR00_CARIL</name>
<sequence>MHVAVTPLHRHPRLRFTYHLSHHHCPIPVIADSLIKSFKKFVGPISLFQTILICCLRTIKTTPISRPGNSIRLQFSGKSCRVSTFLPVPSFLTLIRFSLGLAYNHYYSEP</sequence>
<evidence type="ECO:0000313" key="2">
    <source>
        <dbReference type="Proteomes" id="UP000811609"/>
    </source>
</evidence>
<dbReference type="AlphaFoldDB" id="A0A8T1QR00"/>
<gene>
    <name evidence="1" type="ORF">CIPAW_04G034100</name>
</gene>
<protein>
    <submittedName>
        <fullName evidence="1">Uncharacterized protein</fullName>
    </submittedName>
</protein>
<proteinExistence type="predicted"/>
<accession>A0A8T1QR00</accession>
<dbReference type="Proteomes" id="UP000811609">
    <property type="component" value="Chromosome 4"/>
</dbReference>
<evidence type="ECO:0000313" key="1">
    <source>
        <dbReference type="EMBL" id="KAG6656613.1"/>
    </source>
</evidence>
<dbReference type="EMBL" id="CM031812">
    <property type="protein sequence ID" value="KAG6656613.1"/>
    <property type="molecule type" value="Genomic_DNA"/>
</dbReference>
<reference evidence="1" key="1">
    <citation type="submission" date="2020-12" db="EMBL/GenBank/DDBJ databases">
        <title>WGS assembly of Carya illinoinensis cv. Pawnee.</title>
        <authorList>
            <person name="Platts A."/>
            <person name="Shu S."/>
            <person name="Wright S."/>
            <person name="Barry K."/>
            <person name="Edger P."/>
            <person name="Pires J.C."/>
            <person name="Schmutz J."/>
        </authorList>
    </citation>
    <scope>NUCLEOTIDE SEQUENCE</scope>
    <source>
        <tissue evidence="1">Leaf</tissue>
    </source>
</reference>
<comment type="caution">
    <text evidence="1">The sequence shown here is derived from an EMBL/GenBank/DDBJ whole genome shotgun (WGS) entry which is preliminary data.</text>
</comment>
<organism evidence="1 2">
    <name type="scientific">Carya illinoinensis</name>
    <name type="common">Pecan</name>
    <dbReference type="NCBI Taxonomy" id="32201"/>
    <lineage>
        <taxon>Eukaryota</taxon>
        <taxon>Viridiplantae</taxon>
        <taxon>Streptophyta</taxon>
        <taxon>Embryophyta</taxon>
        <taxon>Tracheophyta</taxon>
        <taxon>Spermatophyta</taxon>
        <taxon>Magnoliopsida</taxon>
        <taxon>eudicotyledons</taxon>
        <taxon>Gunneridae</taxon>
        <taxon>Pentapetalae</taxon>
        <taxon>rosids</taxon>
        <taxon>fabids</taxon>
        <taxon>Fagales</taxon>
        <taxon>Juglandaceae</taxon>
        <taxon>Carya</taxon>
    </lineage>
</organism>
<keyword evidence="2" id="KW-1185">Reference proteome</keyword>